<organism evidence="1 2">
    <name type="scientific">Acanthopleuribacter pedis</name>
    <dbReference type="NCBI Taxonomy" id="442870"/>
    <lineage>
        <taxon>Bacteria</taxon>
        <taxon>Pseudomonadati</taxon>
        <taxon>Acidobacteriota</taxon>
        <taxon>Holophagae</taxon>
        <taxon>Acanthopleuribacterales</taxon>
        <taxon>Acanthopleuribacteraceae</taxon>
        <taxon>Acanthopleuribacter</taxon>
    </lineage>
</organism>
<protein>
    <submittedName>
        <fullName evidence="1">Uncharacterized protein</fullName>
    </submittedName>
</protein>
<keyword evidence="2" id="KW-1185">Reference proteome</keyword>
<evidence type="ECO:0000313" key="2">
    <source>
        <dbReference type="Proteomes" id="UP000664417"/>
    </source>
</evidence>
<dbReference type="Proteomes" id="UP000664417">
    <property type="component" value="Unassembled WGS sequence"/>
</dbReference>
<name>A0A8J7U1J0_9BACT</name>
<proteinExistence type="predicted"/>
<gene>
    <name evidence="1" type="ORF">J3U88_07240</name>
</gene>
<evidence type="ECO:0000313" key="1">
    <source>
        <dbReference type="EMBL" id="MBO1318243.1"/>
    </source>
</evidence>
<dbReference type="RefSeq" id="WP_207857908.1">
    <property type="nucleotide sequence ID" value="NZ_JAFREP010000005.1"/>
</dbReference>
<reference evidence="1" key="1">
    <citation type="submission" date="2021-03" db="EMBL/GenBank/DDBJ databases">
        <authorList>
            <person name="Wang G."/>
        </authorList>
    </citation>
    <scope>NUCLEOTIDE SEQUENCE</scope>
    <source>
        <strain evidence="1">KCTC 12899</strain>
    </source>
</reference>
<comment type="caution">
    <text evidence="1">The sequence shown here is derived from an EMBL/GenBank/DDBJ whole genome shotgun (WGS) entry which is preliminary data.</text>
</comment>
<accession>A0A8J7U1J0</accession>
<dbReference type="AlphaFoldDB" id="A0A8J7U1J0"/>
<sequence length="365" mass="41527">MTENLLWDEFPALYRKLLPTWFGQSYEPEALATCRDCAMCRPNPGRHKIATYQPHLKCCTFYPDLPNYLVGALLSDTDPATAEGQKRVRNLIQQRSGVSPYGVNAPLLRELLYAHAGGDAFGNSETLLCPYFHRENHNCSIWRYRNAVCSTFFCKYNDGRAGEAFWQSVKEYLGFVQGLLSEVALERLNFPSNALPANPMKRLVGRNTRLSAADLDGRVDDATWYKLWGDYAGREDAFFIACYREISQLTPDDLATLGGFEERRHAAKVQAAKRAVDYPQLPPVLHRNPSVRIHEEREQHIVVEGFNGLTEMPILLWRFIQTCSGEETEQTIAAFETKHGLEIEEDLIINMVQNRFLLAEEELAG</sequence>
<dbReference type="EMBL" id="JAFREP010000005">
    <property type="protein sequence ID" value="MBO1318243.1"/>
    <property type="molecule type" value="Genomic_DNA"/>
</dbReference>